<reference evidence="2" key="2">
    <citation type="submission" date="2023-06" db="EMBL/GenBank/DDBJ databases">
        <authorList>
            <consortium name="Lawrence Berkeley National Laboratory"/>
            <person name="Haridas S."/>
            <person name="Hensen N."/>
            <person name="Bonometti L."/>
            <person name="Westerberg I."/>
            <person name="Brannstrom I.O."/>
            <person name="Guillou S."/>
            <person name="Cros-Aarteil S."/>
            <person name="Calhoun S."/>
            <person name="Kuo A."/>
            <person name="Mondo S."/>
            <person name="Pangilinan J."/>
            <person name="Riley R."/>
            <person name="Labutti K."/>
            <person name="Andreopoulos B."/>
            <person name="Lipzen A."/>
            <person name="Chen C."/>
            <person name="Yanf M."/>
            <person name="Daum C."/>
            <person name="Ng V."/>
            <person name="Clum A."/>
            <person name="Steindorff A."/>
            <person name="Ohm R."/>
            <person name="Martin F."/>
            <person name="Silar P."/>
            <person name="Natvig D."/>
            <person name="Lalanne C."/>
            <person name="Gautier V."/>
            <person name="Ament-Velasquez S.L."/>
            <person name="Kruys A."/>
            <person name="Hutchinson M.I."/>
            <person name="Powell A.J."/>
            <person name="Barry K."/>
            <person name="Miller A.N."/>
            <person name="Grigoriev I.V."/>
            <person name="Debuchy R."/>
            <person name="Gladieux P."/>
            <person name="Thoren M.H."/>
            <person name="Johannesson H."/>
        </authorList>
    </citation>
    <scope>NUCLEOTIDE SEQUENCE</scope>
    <source>
        <strain evidence="2">CBS 955.72</strain>
    </source>
</reference>
<organism evidence="2 3">
    <name type="scientific">Lasiosphaeria hispida</name>
    <dbReference type="NCBI Taxonomy" id="260671"/>
    <lineage>
        <taxon>Eukaryota</taxon>
        <taxon>Fungi</taxon>
        <taxon>Dikarya</taxon>
        <taxon>Ascomycota</taxon>
        <taxon>Pezizomycotina</taxon>
        <taxon>Sordariomycetes</taxon>
        <taxon>Sordariomycetidae</taxon>
        <taxon>Sordariales</taxon>
        <taxon>Lasiosphaeriaceae</taxon>
        <taxon>Lasiosphaeria</taxon>
    </lineage>
</organism>
<gene>
    <name evidence="2" type="ORF">B0T25DRAFT_255635</name>
</gene>
<dbReference type="EMBL" id="JAUIQD010000005">
    <property type="protein sequence ID" value="KAK3350011.1"/>
    <property type="molecule type" value="Genomic_DNA"/>
</dbReference>
<evidence type="ECO:0000256" key="1">
    <source>
        <dbReference type="SAM" id="MobiDB-lite"/>
    </source>
</evidence>
<comment type="caution">
    <text evidence="2">The sequence shown here is derived from an EMBL/GenBank/DDBJ whole genome shotgun (WGS) entry which is preliminary data.</text>
</comment>
<evidence type="ECO:0000313" key="3">
    <source>
        <dbReference type="Proteomes" id="UP001275084"/>
    </source>
</evidence>
<reference evidence="2" key="1">
    <citation type="journal article" date="2023" name="Mol. Phylogenet. Evol.">
        <title>Genome-scale phylogeny and comparative genomics of the fungal order Sordariales.</title>
        <authorList>
            <person name="Hensen N."/>
            <person name="Bonometti L."/>
            <person name="Westerberg I."/>
            <person name="Brannstrom I.O."/>
            <person name="Guillou S."/>
            <person name="Cros-Aarteil S."/>
            <person name="Calhoun S."/>
            <person name="Haridas S."/>
            <person name="Kuo A."/>
            <person name="Mondo S."/>
            <person name="Pangilinan J."/>
            <person name="Riley R."/>
            <person name="LaButti K."/>
            <person name="Andreopoulos B."/>
            <person name="Lipzen A."/>
            <person name="Chen C."/>
            <person name="Yan M."/>
            <person name="Daum C."/>
            <person name="Ng V."/>
            <person name="Clum A."/>
            <person name="Steindorff A."/>
            <person name="Ohm R.A."/>
            <person name="Martin F."/>
            <person name="Silar P."/>
            <person name="Natvig D.O."/>
            <person name="Lalanne C."/>
            <person name="Gautier V."/>
            <person name="Ament-Velasquez S.L."/>
            <person name="Kruys A."/>
            <person name="Hutchinson M.I."/>
            <person name="Powell A.J."/>
            <person name="Barry K."/>
            <person name="Miller A.N."/>
            <person name="Grigoriev I.V."/>
            <person name="Debuchy R."/>
            <person name="Gladieux P."/>
            <person name="Hiltunen Thoren M."/>
            <person name="Johannesson H."/>
        </authorList>
    </citation>
    <scope>NUCLEOTIDE SEQUENCE</scope>
    <source>
        <strain evidence="2">CBS 955.72</strain>
    </source>
</reference>
<dbReference type="AlphaFoldDB" id="A0AAJ0HG65"/>
<name>A0AAJ0HG65_9PEZI</name>
<keyword evidence="3" id="KW-1185">Reference proteome</keyword>
<accession>A0AAJ0HG65</accession>
<protein>
    <submittedName>
        <fullName evidence="2">Uncharacterized protein</fullName>
    </submittedName>
</protein>
<dbReference type="Proteomes" id="UP001275084">
    <property type="component" value="Unassembled WGS sequence"/>
</dbReference>
<proteinExistence type="predicted"/>
<feature type="region of interest" description="Disordered" evidence="1">
    <location>
        <begin position="45"/>
        <end position="67"/>
    </location>
</feature>
<evidence type="ECO:0000313" key="2">
    <source>
        <dbReference type="EMBL" id="KAK3350011.1"/>
    </source>
</evidence>
<sequence>MLQVPGVTDRLGPAVYRVPGRRRPIDRLEDVHLARRRPPLAHIIAERGPEQPERRPDAHLPRRQQDSRLDVHALARRARKVVGLAHLDARRRPLAGAHLQRRDLEGAGRRDDDVGRRGRVRLDLVGAPVPWPSQKCQMSREGRLPGAWAPKSSAKMTRLKPGGIRVLGLGPRGQTSTRTALLTKCKRIETVLCSNQIISKPIYRTRVSMPNCFKNVEIEIMFTKLQNSNFHPICHCHPIVDNHDPHHISFLPLFIR</sequence>